<keyword evidence="3" id="KW-1185">Reference proteome</keyword>
<dbReference type="EMBL" id="PDWW01000029">
    <property type="protein sequence ID" value="KAF1723355.1"/>
    <property type="molecule type" value="Genomic_DNA"/>
</dbReference>
<proteinExistence type="predicted"/>
<name>A0ABQ6ZDJ9_9GAMM</name>
<evidence type="ECO:0000313" key="3">
    <source>
        <dbReference type="Proteomes" id="UP000781710"/>
    </source>
</evidence>
<dbReference type="InterPro" id="IPR011989">
    <property type="entry name" value="ARM-like"/>
</dbReference>
<dbReference type="SUPFAM" id="SSF48371">
    <property type="entry name" value="ARM repeat"/>
    <property type="match status" value="1"/>
</dbReference>
<evidence type="ECO:0008006" key="4">
    <source>
        <dbReference type="Google" id="ProtNLM"/>
    </source>
</evidence>
<protein>
    <recommendedName>
        <fullName evidence="4">HEAT repeat domain-containing protein</fullName>
    </recommendedName>
</protein>
<dbReference type="InterPro" id="IPR016024">
    <property type="entry name" value="ARM-type_fold"/>
</dbReference>
<dbReference type="RefSeq" id="WP_162338925.1">
    <property type="nucleotide sequence ID" value="NZ_JBHSRQ010000030.1"/>
</dbReference>
<sequence length="322" mass="34101">MHVHHFARMAACVAALALLAGCAPKSYSVRHPAPSEQLVFGTSAPATTLALVDARPGAGRAFSSGILPAALTVDGAPLDAAGYLASNLQAELVARGLPTQVDLGGTGLPTLELTAFRMQNHRANGFSPFVTLTFLGGELVTSEGKQRLGVFVKRGKVPVWSFDEVVEPTFNQPLSLAIKELAAKIAARLHGARSSDADVDRLVKKIATRGDDSYLDVYALGFTNNPTAIGPMAVLARDPDEYVRLAAISSLGTLGAVDQLELLTSIYRDGTLWQDRAMALKAIGDLDSPAADAFLAAEHAALEARAGDKEVDWTLQVVRLYR</sequence>
<gene>
    <name evidence="2" type="ORF">CSC78_16310</name>
</gene>
<dbReference type="Gene3D" id="1.25.10.10">
    <property type="entry name" value="Leucine-rich Repeat Variant"/>
    <property type="match status" value="1"/>
</dbReference>
<keyword evidence="1" id="KW-0732">Signal</keyword>
<dbReference type="Pfam" id="PF13646">
    <property type="entry name" value="HEAT_2"/>
    <property type="match status" value="1"/>
</dbReference>
<reference evidence="2 3" key="1">
    <citation type="submission" date="2017-10" db="EMBL/GenBank/DDBJ databases">
        <title>Whole genome sequencing of members of genus Pseudoxanthomonas.</title>
        <authorList>
            <person name="Kumar S."/>
            <person name="Bansal K."/>
            <person name="Kaur A."/>
            <person name="Patil P."/>
            <person name="Sharma S."/>
            <person name="Patil P.B."/>
        </authorList>
    </citation>
    <scope>NUCLEOTIDE SEQUENCE [LARGE SCALE GENOMIC DNA]</scope>
    <source>
        <strain evidence="2 3">DSM 17109</strain>
    </source>
</reference>
<feature type="chain" id="PRO_5046378883" description="HEAT repeat domain-containing protein" evidence="1">
    <location>
        <begin position="23"/>
        <end position="322"/>
    </location>
</feature>
<evidence type="ECO:0000256" key="1">
    <source>
        <dbReference type="SAM" id="SignalP"/>
    </source>
</evidence>
<organism evidence="2 3">
    <name type="scientific">Pseudoxanthomonas japonensis</name>
    <dbReference type="NCBI Taxonomy" id="69284"/>
    <lineage>
        <taxon>Bacteria</taxon>
        <taxon>Pseudomonadati</taxon>
        <taxon>Pseudomonadota</taxon>
        <taxon>Gammaproteobacteria</taxon>
        <taxon>Lysobacterales</taxon>
        <taxon>Lysobacteraceae</taxon>
        <taxon>Pseudoxanthomonas</taxon>
    </lineage>
</organism>
<dbReference type="Proteomes" id="UP000781710">
    <property type="component" value="Unassembled WGS sequence"/>
</dbReference>
<evidence type="ECO:0000313" key="2">
    <source>
        <dbReference type="EMBL" id="KAF1723355.1"/>
    </source>
</evidence>
<accession>A0ABQ6ZDJ9</accession>
<feature type="signal peptide" evidence="1">
    <location>
        <begin position="1"/>
        <end position="22"/>
    </location>
</feature>
<comment type="caution">
    <text evidence="2">The sequence shown here is derived from an EMBL/GenBank/DDBJ whole genome shotgun (WGS) entry which is preliminary data.</text>
</comment>